<evidence type="ECO:0000313" key="2">
    <source>
        <dbReference type="Proteomes" id="UP000281406"/>
    </source>
</evidence>
<dbReference type="EMBL" id="RJVU01059778">
    <property type="protein sequence ID" value="ROJ65839.1"/>
    <property type="molecule type" value="Genomic_DNA"/>
</dbReference>
<evidence type="ECO:0000313" key="1">
    <source>
        <dbReference type="EMBL" id="ROJ65839.1"/>
    </source>
</evidence>
<comment type="caution">
    <text evidence="1">The sequence shown here is derived from an EMBL/GenBank/DDBJ whole genome shotgun (WGS) entry which is preliminary data.</text>
</comment>
<keyword evidence="2" id="KW-1185">Reference proteome</keyword>
<proteinExistence type="predicted"/>
<sequence>MAQHDTSERAHICSCGVSFDYGFDPPDDNATSHILTDNPCSSDSNKQWIDTFCSELGQRDLSFLTDHGESTSTTTEKALDTPDGCFTDVGFKILKATIVVLLRS</sequence>
<dbReference type="Proteomes" id="UP000281406">
    <property type="component" value="Unassembled WGS sequence"/>
</dbReference>
<reference evidence="1 2" key="1">
    <citation type="submission" date="2018-10" db="EMBL/GenBank/DDBJ databases">
        <title>Genome assembly for a Yunnan-Guizhou Plateau 3E fish, Anabarilius grahami (Regan), and its evolutionary and genetic applications.</title>
        <authorList>
            <person name="Jiang W."/>
        </authorList>
    </citation>
    <scope>NUCLEOTIDE SEQUENCE [LARGE SCALE GENOMIC DNA]</scope>
    <source>
        <strain evidence="1">AG-KIZ</strain>
        <tissue evidence="1">Muscle</tissue>
    </source>
</reference>
<protein>
    <submittedName>
        <fullName evidence="1">Uncharacterized protein</fullName>
    </submittedName>
</protein>
<accession>A0A3N0XUX2</accession>
<gene>
    <name evidence="1" type="ORF">DPX16_0269</name>
</gene>
<dbReference type="AlphaFoldDB" id="A0A3N0XUX2"/>
<organism evidence="1 2">
    <name type="scientific">Anabarilius grahami</name>
    <name type="common">Kanglang fish</name>
    <name type="synonym">Barilius grahami</name>
    <dbReference type="NCBI Taxonomy" id="495550"/>
    <lineage>
        <taxon>Eukaryota</taxon>
        <taxon>Metazoa</taxon>
        <taxon>Chordata</taxon>
        <taxon>Craniata</taxon>
        <taxon>Vertebrata</taxon>
        <taxon>Euteleostomi</taxon>
        <taxon>Actinopterygii</taxon>
        <taxon>Neopterygii</taxon>
        <taxon>Teleostei</taxon>
        <taxon>Ostariophysi</taxon>
        <taxon>Cypriniformes</taxon>
        <taxon>Xenocyprididae</taxon>
        <taxon>Xenocypridinae</taxon>
        <taxon>Xenocypridinae incertae sedis</taxon>
        <taxon>Anabarilius</taxon>
    </lineage>
</organism>
<name>A0A3N0XUX2_ANAGA</name>